<feature type="transmembrane region" description="Helical" evidence="6">
    <location>
        <begin position="74"/>
        <end position="92"/>
    </location>
</feature>
<keyword evidence="3 6" id="KW-0812">Transmembrane</keyword>
<dbReference type="GO" id="GO:0015535">
    <property type="term" value="F:fucose:proton symporter activity"/>
    <property type="evidence" value="ECO:0007669"/>
    <property type="project" value="InterPro"/>
</dbReference>
<reference evidence="7 8" key="1">
    <citation type="submission" date="2019-10" db="EMBL/GenBank/DDBJ databases">
        <title>Draft Genome Sequence of Cytophagaceae sp. SJW1-29.</title>
        <authorList>
            <person name="Choi A."/>
        </authorList>
    </citation>
    <scope>NUCLEOTIDE SEQUENCE [LARGE SCALE GENOMIC DNA]</scope>
    <source>
        <strain evidence="7 8">SJW1-29</strain>
    </source>
</reference>
<proteinExistence type="predicted"/>
<protein>
    <submittedName>
        <fullName evidence="7">L-fucose:H+ symporter permease</fullName>
    </submittedName>
</protein>
<keyword evidence="4 6" id="KW-1133">Transmembrane helix</keyword>
<feature type="transmembrane region" description="Helical" evidence="6">
    <location>
        <begin position="98"/>
        <end position="116"/>
    </location>
</feature>
<dbReference type="Proteomes" id="UP000479293">
    <property type="component" value="Unassembled WGS sequence"/>
</dbReference>
<dbReference type="CDD" id="cd17394">
    <property type="entry name" value="MFS_FucP_like"/>
    <property type="match status" value="1"/>
</dbReference>
<evidence type="ECO:0000256" key="5">
    <source>
        <dbReference type="ARBA" id="ARBA00023136"/>
    </source>
</evidence>
<dbReference type="AlphaFoldDB" id="A0A7C9F8R5"/>
<comment type="caution">
    <text evidence="7">The sequence shown here is derived from an EMBL/GenBank/DDBJ whole genome shotgun (WGS) entry which is preliminary data.</text>
</comment>
<feature type="transmembrane region" description="Helical" evidence="6">
    <location>
        <begin position="191"/>
        <end position="210"/>
    </location>
</feature>
<feature type="transmembrane region" description="Helical" evidence="6">
    <location>
        <begin position="328"/>
        <end position="349"/>
    </location>
</feature>
<dbReference type="InterPro" id="IPR011701">
    <property type="entry name" value="MFS"/>
</dbReference>
<evidence type="ECO:0000256" key="1">
    <source>
        <dbReference type="ARBA" id="ARBA00004429"/>
    </source>
</evidence>
<feature type="transmembrane region" description="Helical" evidence="6">
    <location>
        <begin position="137"/>
        <end position="159"/>
    </location>
</feature>
<name>A0A7C9F8R5_9BACT</name>
<dbReference type="PANTHER" id="PTHR43702">
    <property type="entry name" value="L-FUCOSE-PROTON SYMPORTER"/>
    <property type="match status" value="1"/>
</dbReference>
<feature type="transmembrane region" description="Helical" evidence="6">
    <location>
        <begin position="238"/>
        <end position="263"/>
    </location>
</feature>
<evidence type="ECO:0000256" key="4">
    <source>
        <dbReference type="ARBA" id="ARBA00022989"/>
    </source>
</evidence>
<evidence type="ECO:0000256" key="2">
    <source>
        <dbReference type="ARBA" id="ARBA00022475"/>
    </source>
</evidence>
<feature type="transmembrane region" description="Helical" evidence="6">
    <location>
        <begin position="304"/>
        <end position="322"/>
    </location>
</feature>
<feature type="transmembrane region" description="Helical" evidence="6">
    <location>
        <begin position="361"/>
        <end position="381"/>
    </location>
</feature>
<accession>A0A7C9F8R5</accession>
<dbReference type="SUPFAM" id="SSF103473">
    <property type="entry name" value="MFS general substrate transporter"/>
    <property type="match status" value="1"/>
</dbReference>
<dbReference type="InterPro" id="IPR036259">
    <property type="entry name" value="MFS_trans_sf"/>
</dbReference>
<dbReference type="EMBL" id="WHLY01000002">
    <property type="protein sequence ID" value="MPR33824.1"/>
    <property type="molecule type" value="Genomic_DNA"/>
</dbReference>
<dbReference type="Pfam" id="PF07690">
    <property type="entry name" value="MFS_1"/>
    <property type="match status" value="1"/>
</dbReference>
<sequence>MLKKTPILPFILITSLFLMWGLANNMTDTLLSAFKRIMSMSDFQTTFVQYAFYGAYFCLAIPAAILIKKYTYKTGILIGLGLFIGGSLLFYPASKTMVYGHFLAALFILAGGLSLLETSANPYIIAMGPEETGTQRLNLAQSFNPIGSIIGVLLSKLFILSKLNVAGEAERASMSPEQLQAIQSEELTGVMGPYVGVALFLVLIWLLIFFNKMPTASDENSSLNFGEAWGRLIKKRSYVWSVITMFFYIGAQIGTWSFTIRYVMKELNVNEEQASSYYLAALVLFLLSRFVCTYLMRFIAPHRLLASLAVLALILTGTVMASGGYVGVYALVGISGCMSLMFPTIYGLGLRGVGQDTKIGGSGLIMAILGGAVLTGVQGQISDATQSINTAFVMPLFCFGVVVYFALREAKVAPQNM</sequence>
<keyword evidence="8" id="KW-1185">Reference proteome</keyword>
<keyword evidence="2" id="KW-1003">Cell membrane</keyword>
<comment type="subcellular location">
    <subcellularLocation>
        <location evidence="1">Cell inner membrane</location>
        <topology evidence="1">Multi-pass membrane protein</topology>
    </subcellularLocation>
</comment>
<dbReference type="NCBIfam" id="TIGR00885">
    <property type="entry name" value="fucP"/>
    <property type="match status" value="1"/>
</dbReference>
<evidence type="ECO:0000256" key="6">
    <source>
        <dbReference type="SAM" id="Phobius"/>
    </source>
</evidence>
<dbReference type="InterPro" id="IPR050375">
    <property type="entry name" value="MFS_TsgA-like"/>
</dbReference>
<dbReference type="PANTHER" id="PTHR43702:SF11">
    <property type="entry name" value="L-FUCOSE-PROTON SYMPORTER"/>
    <property type="match status" value="1"/>
</dbReference>
<feature type="transmembrane region" description="Helical" evidence="6">
    <location>
        <begin position="275"/>
        <end position="292"/>
    </location>
</feature>
<gene>
    <name evidence="7" type="primary">fucP</name>
    <name evidence="7" type="ORF">GBK04_10700</name>
</gene>
<evidence type="ECO:0000313" key="8">
    <source>
        <dbReference type="Proteomes" id="UP000479293"/>
    </source>
</evidence>
<dbReference type="InterPro" id="IPR005275">
    <property type="entry name" value="Lfuc_symporter_FucP"/>
</dbReference>
<evidence type="ECO:0000256" key="3">
    <source>
        <dbReference type="ARBA" id="ARBA00022692"/>
    </source>
</evidence>
<organism evidence="7 8">
    <name type="scientific">Salmonirosea aquatica</name>
    <dbReference type="NCBI Taxonomy" id="2654236"/>
    <lineage>
        <taxon>Bacteria</taxon>
        <taxon>Pseudomonadati</taxon>
        <taxon>Bacteroidota</taxon>
        <taxon>Cytophagia</taxon>
        <taxon>Cytophagales</taxon>
        <taxon>Spirosomataceae</taxon>
        <taxon>Salmonirosea</taxon>
    </lineage>
</organism>
<dbReference type="RefSeq" id="WP_152759528.1">
    <property type="nucleotide sequence ID" value="NZ_WHLY01000002.1"/>
</dbReference>
<evidence type="ECO:0000313" key="7">
    <source>
        <dbReference type="EMBL" id="MPR33824.1"/>
    </source>
</evidence>
<feature type="transmembrane region" description="Helical" evidence="6">
    <location>
        <begin position="387"/>
        <end position="407"/>
    </location>
</feature>
<dbReference type="GO" id="GO:0005886">
    <property type="term" value="C:plasma membrane"/>
    <property type="evidence" value="ECO:0007669"/>
    <property type="project" value="UniProtKB-SubCell"/>
</dbReference>
<keyword evidence="5 6" id="KW-0472">Membrane</keyword>
<dbReference type="Gene3D" id="1.20.1250.20">
    <property type="entry name" value="MFS general substrate transporter like domains"/>
    <property type="match status" value="2"/>
</dbReference>
<feature type="transmembrane region" description="Helical" evidence="6">
    <location>
        <begin position="47"/>
        <end position="67"/>
    </location>
</feature>